<evidence type="ECO:0000313" key="6">
    <source>
        <dbReference type="EMBL" id="WCT13412.1"/>
    </source>
</evidence>
<dbReference type="SUPFAM" id="SSF52833">
    <property type="entry name" value="Thioredoxin-like"/>
    <property type="match status" value="1"/>
</dbReference>
<dbReference type="RefSeq" id="WP_273631699.1">
    <property type="nucleotide sequence ID" value="NZ_CP117167.1"/>
</dbReference>
<dbReference type="InterPro" id="IPR017937">
    <property type="entry name" value="Thioredoxin_CS"/>
</dbReference>
<dbReference type="InterPro" id="IPR013766">
    <property type="entry name" value="Thioredoxin_domain"/>
</dbReference>
<dbReference type="CDD" id="cd02966">
    <property type="entry name" value="TlpA_like_family"/>
    <property type="match status" value="1"/>
</dbReference>
<keyword evidence="3" id="KW-1015">Disulfide bond</keyword>
<dbReference type="EMBL" id="CP117167">
    <property type="protein sequence ID" value="WCT13412.1"/>
    <property type="molecule type" value="Genomic_DNA"/>
</dbReference>
<gene>
    <name evidence="6" type="ORF">PQO05_05620</name>
</gene>
<dbReference type="Gene3D" id="3.40.30.10">
    <property type="entry name" value="Glutaredoxin"/>
    <property type="match status" value="1"/>
</dbReference>
<evidence type="ECO:0000256" key="1">
    <source>
        <dbReference type="ARBA" id="ARBA00004196"/>
    </source>
</evidence>
<evidence type="ECO:0000313" key="7">
    <source>
        <dbReference type="Proteomes" id="UP001216139"/>
    </source>
</evidence>
<keyword evidence="2" id="KW-0201">Cytochrome c-type biogenesis</keyword>
<accession>A0ABY7TAN8</accession>
<evidence type="ECO:0000256" key="2">
    <source>
        <dbReference type="ARBA" id="ARBA00022748"/>
    </source>
</evidence>
<keyword evidence="7" id="KW-1185">Reference proteome</keyword>
<protein>
    <submittedName>
        <fullName evidence="6">TlpA disulfide reductase family protein</fullName>
    </submittedName>
</protein>
<dbReference type="Pfam" id="PF00578">
    <property type="entry name" value="AhpC-TSA"/>
    <property type="match status" value="1"/>
</dbReference>
<evidence type="ECO:0000256" key="3">
    <source>
        <dbReference type="ARBA" id="ARBA00023157"/>
    </source>
</evidence>
<dbReference type="PANTHER" id="PTHR42852:SF6">
    <property type="entry name" value="THIOL:DISULFIDE INTERCHANGE PROTEIN DSBE"/>
    <property type="match status" value="1"/>
</dbReference>
<comment type="subcellular location">
    <subcellularLocation>
        <location evidence="1">Cell envelope</location>
    </subcellularLocation>
</comment>
<name>A0ABY7TAN8_9SPHI</name>
<dbReference type="Proteomes" id="UP001216139">
    <property type="component" value="Chromosome"/>
</dbReference>
<dbReference type="InterPro" id="IPR036249">
    <property type="entry name" value="Thioredoxin-like_sf"/>
</dbReference>
<evidence type="ECO:0000256" key="4">
    <source>
        <dbReference type="ARBA" id="ARBA00023284"/>
    </source>
</evidence>
<evidence type="ECO:0000259" key="5">
    <source>
        <dbReference type="PROSITE" id="PS51352"/>
    </source>
</evidence>
<dbReference type="InterPro" id="IPR050553">
    <property type="entry name" value="Thioredoxin_ResA/DsbE_sf"/>
</dbReference>
<organism evidence="6 7">
    <name type="scientific">Mucilaginibacter jinjuensis</name>
    <dbReference type="NCBI Taxonomy" id="1176721"/>
    <lineage>
        <taxon>Bacteria</taxon>
        <taxon>Pseudomonadati</taxon>
        <taxon>Bacteroidota</taxon>
        <taxon>Sphingobacteriia</taxon>
        <taxon>Sphingobacteriales</taxon>
        <taxon>Sphingobacteriaceae</taxon>
        <taxon>Mucilaginibacter</taxon>
    </lineage>
</organism>
<reference evidence="6 7" key="1">
    <citation type="submission" date="2023-02" db="EMBL/GenBank/DDBJ databases">
        <title>Genome sequence of Mucilaginibacter jinjuensis strain KACC 16571.</title>
        <authorList>
            <person name="Kim S."/>
            <person name="Heo J."/>
            <person name="Kwon S.-W."/>
        </authorList>
    </citation>
    <scope>NUCLEOTIDE SEQUENCE [LARGE SCALE GENOMIC DNA]</scope>
    <source>
        <strain evidence="6 7">KACC 16571</strain>
    </source>
</reference>
<keyword evidence="4" id="KW-0676">Redox-active center</keyword>
<proteinExistence type="predicted"/>
<dbReference type="PROSITE" id="PS00194">
    <property type="entry name" value="THIOREDOXIN_1"/>
    <property type="match status" value="1"/>
</dbReference>
<dbReference type="PANTHER" id="PTHR42852">
    <property type="entry name" value="THIOL:DISULFIDE INTERCHANGE PROTEIN DSBE"/>
    <property type="match status" value="1"/>
</dbReference>
<sequence>MMGSKVMSGKLMFLYVDEGRITIHSKDSLLTHIRLGGSLYARELDQYHQLINSTPALAAYDSVKNDRYKARSKNDALTLKTKSAELSGLDSIRRAMSIGWINEHPNSPISVYIMHNVFEPLTGKLSNEEKKGLLAKITPEARNNKIAAAMEYTFNMNKIASIGKTAPDFTQNDTLGKPVSLTDFRGKYVLLDFWASWCGPCRKENLNVVKAFNKYKDRDFTVLSVSLDQPGKRYAWLKTIHEDQLTWTHVSDLKYGVMMSSNYTTSMPCLLTI</sequence>
<dbReference type="PROSITE" id="PS51352">
    <property type="entry name" value="THIOREDOXIN_2"/>
    <property type="match status" value="1"/>
</dbReference>
<dbReference type="InterPro" id="IPR000866">
    <property type="entry name" value="AhpC/TSA"/>
</dbReference>
<feature type="domain" description="Thioredoxin" evidence="5">
    <location>
        <begin position="160"/>
        <end position="273"/>
    </location>
</feature>